<feature type="transmembrane region" description="Helical" evidence="1">
    <location>
        <begin position="483"/>
        <end position="502"/>
    </location>
</feature>
<organism evidence="2 3">
    <name type="scientific">Linnemannia gamsii</name>
    <dbReference type="NCBI Taxonomy" id="64522"/>
    <lineage>
        <taxon>Eukaryota</taxon>
        <taxon>Fungi</taxon>
        <taxon>Fungi incertae sedis</taxon>
        <taxon>Mucoromycota</taxon>
        <taxon>Mortierellomycotina</taxon>
        <taxon>Mortierellomycetes</taxon>
        <taxon>Mortierellales</taxon>
        <taxon>Mortierellaceae</taxon>
        <taxon>Linnemannia</taxon>
    </lineage>
</organism>
<proteinExistence type="predicted"/>
<keyword evidence="1" id="KW-0812">Transmembrane</keyword>
<gene>
    <name evidence="2" type="ORF">BGZ96_003012</name>
</gene>
<dbReference type="Proteomes" id="UP001194696">
    <property type="component" value="Unassembled WGS sequence"/>
</dbReference>
<keyword evidence="1" id="KW-1133">Transmembrane helix</keyword>
<keyword evidence="3" id="KW-1185">Reference proteome</keyword>
<feature type="transmembrane region" description="Helical" evidence="1">
    <location>
        <begin position="66"/>
        <end position="85"/>
    </location>
</feature>
<evidence type="ECO:0000313" key="2">
    <source>
        <dbReference type="EMBL" id="KAG0277063.1"/>
    </source>
</evidence>
<evidence type="ECO:0000313" key="3">
    <source>
        <dbReference type="Proteomes" id="UP001194696"/>
    </source>
</evidence>
<sequence length="622" mass="70198">MLRSQGESTIIFTILRIVLQFSFGFLISRIASRTFNLTYQERINSGILNSAKYLFATRFPPGRRQYLGRIYVALVLVVAVALNFLPTLLSDIYPVTTIFPESTAHEMEISTAFTKTTSLQPNKTSVEDILSNVGIQLEGRRFDSYSVTLPPPLPCKRFSNMLNVNCSFEVVGLGLFPYTNMSLAVGFTDEVDGSQTLLSAIAPDGGQFQYFNTTNIGDELALVRMFSNAGVATTYAFDDMSLPSPRSLESCLVRGDRTHRCVRHSLGYLLSKEWHAMLITRRVFTQTNFHTFNTTYVTDKGPFQPNETITTLDCKKFPTTTLTTMCTQLLSLGSPFSNRMHSIQQLIKDPDGTFHWDVVTFRLEFTLKKNSGTWDSITHLSAEAFHLDIGVMYYNTTLNFVEAAKTTPYSNRALLQFMGRETFEATYILNYTDVSYYNHSWIDWGFSNEDMRNLTEFLLRGTMLNNGAFVMRKPALMADISELVVAILVVSAALMICLGFYVSRKVDPMVHDPITEILPQVLDLKNGVGPRKDANAWIRRYRVANLKLVPSRSVSNGPDTTTTDANTTAAQATDIDSHQQHHSDCEGSSTTRRRKIYTIRMEIDTDRELDAFDFFEYKNGAN</sequence>
<reference evidence="2 3" key="1">
    <citation type="journal article" date="2020" name="Fungal Divers.">
        <title>Resolving the Mortierellaceae phylogeny through synthesis of multi-gene phylogenetics and phylogenomics.</title>
        <authorList>
            <person name="Vandepol N."/>
            <person name="Liber J."/>
            <person name="Desiro A."/>
            <person name="Na H."/>
            <person name="Kennedy M."/>
            <person name="Barry K."/>
            <person name="Grigoriev I.V."/>
            <person name="Miller A.N."/>
            <person name="O'Donnell K."/>
            <person name="Stajich J.E."/>
            <person name="Bonito G."/>
        </authorList>
    </citation>
    <scope>NUCLEOTIDE SEQUENCE [LARGE SCALE GENOMIC DNA]</scope>
    <source>
        <strain evidence="2 3">AD045</strain>
    </source>
</reference>
<comment type="caution">
    <text evidence="2">The sequence shown here is derived from an EMBL/GenBank/DDBJ whole genome shotgun (WGS) entry which is preliminary data.</text>
</comment>
<protein>
    <submittedName>
        <fullName evidence="2">Uncharacterized protein</fullName>
    </submittedName>
</protein>
<accession>A0ABQ7JJX0</accession>
<name>A0ABQ7JJX0_9FUNG</name>
<feature type="transmembrane region" description="Helical" evidence="1">
    <location>
        <begin position="6"/>
        <end position="27"/>
    </location>
</feature>
<dbReference type="EMBL" id="JAAAIM010001609">
    <property type="protein sequence ID" value="KAG0277063.1"/>
    <property type="molecule type" value="Genomic_DNA"/>
</dbReference>
<evidence type="ECO:0000256" key="1">
    <source>
        <dbReference type="SAM" id="Phobius"/>
    </source>
</evidence>
<keyword evidence="1" id="KW-0472">Membrane</keyword>